<comment type="caution">
    <text evidence="2">The sequence shown here is derived from an EMBL/GenBank/DDBJ whole genome shotgun (WGS) entry which is preliminary data.</text>
</comment>
<feature type="region of interest" description="Disordered" evidence="1">
    <location>
        <begin position="87"/>
        <end position="108"/>
    </location>
</feature>
<protein>
    <submittedName>
        <fullName evidence="2">Uncharacterized protein</fullName>
    </submittedName>
</protein>
<accession>A0A392QGA0</accession>
<dbReference type="EMBL" id="LXQA010134747">
    <property type="protein sequence ID" value="MCI23208.1"/>
    <property type="molecule type" value="Genomic_DNA"/>
</dbReference>
<evidence type="ECO:0000313" key="3">
    <source>
        <dbReference type="Proteomes" id="UP000265520"/>
    </source>
</evidence>
<evidence type="ECO:0000256" key="1">
    <source>
        <dbReference type="SAM" id="MobiDB-lite"/>
    </source>
</evidence>
<dbReference type="Proteomes" id="UP000265520">
    <property type="component" value="Unassembled WGS sequence"/>
</dbReference>
<feature type="compositionally biased region" description="Polar residues" evidence="1">
    <location>
        <begin position="91"/>
        <end position="108"/>
    </location>
</feature>
<sequence length="108" mass="12320">MTPFKVLYGRDPPTIIRQSTIPSGTTMAHQQLQERDEILTQAKLNLTKAQQYMKAQADKRRHELQLQVGDNVLVKLQPYRQQSVALRKNQKLVQKSDAGQQHHSTSTG</sequence>
<organism evidence="2 3">
    <name type="scientific">Trifolium medium</name>
    <dbReference type="NCBI Taxonomy" id="97028"/>
    <lineage>
        <taxon>Eukaryota</taxon>
        <taxon>Viridiplantae</taxon>
        <taxon>Streptophyta</taxon>
        <taxon>Embryophyta</taxon>
        <taxon>Tracheophyta</taxon>
        <taxon>Spermatophyta</taxon>
        <taxon>Magnoliopsida</taxon>
        <taxon>eudicotyledons</taxon>
        <taxon>Gunneridae</taxon>
        <taxon>Pentapetalae</taxon>
        <taxon>rosids</taxon>
        <taxon>fabids</taxon>
        <taxon>Fabales</taxon>
        <taxon>Fabaceae</taxon>
        <taxon>Papilionoideae</taxon>
        <taxon>50 kb inversion clade</taxon>
        <taxon>NPAAA clade</taxon>
        <taxon>Hologalegina</taxon>
        <taxon>IRL clade</taxon>
        <taxon>Trifolieae</taxon>
        <taxon>Trifolium</taxon>
    </lineage>
</organism>
<keyword evidence="3" id="KW-1185">Reference proteome</keyword>
<reference evidence="2 3" key="1">
    <citation type="journal article" date="2018" name="Front. Plant Sci.">
        <title>Red Clover (Trifolium pratense) and Zigzag Clover (T. medium) - A Picture of Genomic Similarities and Differences.</title>
        <authorList>
            <person name="Dluhosova J."/>
            <person name="Istvanek J."/>
            <person name="Nedelnik J."/>
            <person name="Repkova J."/>
        </authorList>
    </citation>
    <scope>NUCLEOTIDE SEQUENCE [LARGE SCALE GENOMIC DNA]</scope>
    <source>
        <strain evidence="3">cv. 10/8</strain>
        <tissue evidence="2">Leaf</tissue>
    </source>
</reference>
<evidence type="ECO:0000313" key="2">
    <source>
        <dbReference type="EMBL" id="MCI23208.1"/>
    </source>
</evidence>
<proteinExistence type="predicted"/>
<dbReference type="AlphaFoldDB" id="A0A392QGA0"/>
<name>A0A392QGA0_9FABA</name>